<proteinExistence type="predicted"/>
<dbReference type="AlphaFoldDB" id="A0A5C3Q651"/>
<dbReference type="Proteomes" id="UP000305067">
    <property type="component" value="Unassembled WGS sequence"/>
</dbReference>
<organism evidence="2 3">
    <name type="scientific">Pterulicium gracile</name>
    <dbReference type="NCBI Taxonomy" id="1884261"/>
    <lineage>
        <taxon>Eukaryota</taxon>
        <taxon>Fungi</taxon>
        <taxon>Dikarya</taxon>
        <taxon>Basidiomycota</taxon>
        <taxon>Agaricomycotina</taxon>
        <taxon>Agaricomycetes</taxon>
        <taxon>Agaricomycetidae</taxon>
        <taxon>Agaricales</taxon>
        <taxon>Pleurotineae</taxon>
        <taxon>Pterulaceae</taxon>
        <taxon>Pterulicium</taxon>
    </lineage>
</organism>
<dbReference type="SUPFAM" id="SSF54695">
    <property type="entry name" value="POZ domain"/>
    <property type="match status" value="1"/>
</dbReference>
<evidence type="ECO:0000259" key="1">
    <source>
        <dbReference type="SMART" id="SM00225"/>
    </source>
</evidence>
<dbReference type="STRING" id="1884261.A0A5C3Q651"/>
<dbReference type="Pfam" id="PF00651">
    <property type="entry name" value="BTB"/>
    <property type="match status" value="1"/>
</dbReference>
<keyword evidence="3" id="KW-1185">Reference proteome</keyword>
<dbReference type="InterPro" id="IPR011333">
    <property type="entry name" value="SKP1/BTB/POZ_sf"/>
</dbReference>
<feature type="domain" description="BTB" evidence="1">
    <location>
        <begin position="5"/>
        <end position="114"/>
    </location>
</feature>
<feature type="non-terminal residue" evidence="2">
    <location>
        <position position="1"/>
    </location>
</feature>
<dbReference type="Gene3D" id="3.30.710.10">
    <property type="entry name" value="Potassium Channel Kv1.1, Chain A"/>
    <property type="match status" value="1"/>
</dbReference>
<dbReference type="SMART" id="SM00225">
    <property type="entry name" value="BTB"/>
    <property type="match status" value="1"/>
</dbReference>
<sequence length="131" mass="15088">DDATTDLVLRSSDGVNFRIFKLFVSLHSSVFSGMWNLPQITSDTAHTIYSWVEVSILDVFDKAGELRLLLAQCDPRKLHIPESLDEYMSVLIMAEKYAMDPLIDRKERELLHSNHINDNPLDAYCLSTRFR</sequence>
<accession>A0A5C3Q651</accession>
<dbReference type="InterPro" id="IPR000210">
    <property type="entry name" value="BTB/POZ_dom"/>
</dbReference>
<reference evidence="2 3" key="1">
    <citation type="journal article" date="2019" name="Nat. Ecol. Evol.">
        <title>Megaphylogeny resolves global patterns of mushroom evolution.</title>
        <authorList>
            <person name="Varga T."/>
            <person name="Krizsan K."/>
            <person name="Foldi C."/>
            <person name="Dima B."/>
            <person name="Sanchez-Garcia M."/>
            <person name="Sanchez-Ramirez S."/>
            <person name="Szollosi G.J."/>
            <person name="Szarkandi J.G."/>
            <person name="Papp V."/>
            <person name="Albert L."/>
            <person name="Andreopoulos W."/>
            <person name="Angelini C."/>
            <person name="Antonin V."/>
            <person name="Barry K.W."/>
            <person name="Bougher N.L."/>
            <person name="Buchanan P."/>
            <person name="Buyck B."/>
            <person name="Bense V."/>
            <person name="Catcheside P."/>
            <person name="Chovatia M."/>
            <person name="Cooper J."/>
            <person name="Damon W."/>
            <person name="Desjardin D."/>
            <person name="Finy P."/>
            <person name="Geml J."/>
            <person name="Haridas S."/>
            <person name="Hughes K."/>
            <person name="Justo A."/>
            <person name="Karasinski D."/>
            <person name="Kautmanova I."/>
            <person name="Kiss B."/>
            <person name="Kocsube S."/>
            <person name="Kotiranta H."/>
            <person name="LaButti K.M."/>
            <person name="Lechner B.E."/>
            <person name="Liimatainen K."/>
            <person name="Lipzen A."/>
            <person name="Lukacs Z."/>
            <person name="Mihaltcheva S."/>
            <person name="Morgado L.N."/>
            <person name="Niskanen T."/>
            <person name="Noordeloos M.E."/>
            <person name="Ohm R.A."/>
            <person name="Ortiz-Santana B."/>
            <person name="Ovrebo C."/>
            <person name="Racz N."/>
            <person name="Riley R."/>
            <person name="Savchenko A."/>
            <person name="Shiryaev A."/>
            <person name="Soop K."/>
            <person name="Spirin V."/>
            <person name="Szebenyi C."/>
            <person name="Tomsovsky M."/>
            <person name="Tulloss R.E."/>
            <person name="Uehling J."/>
            <person name="Grigoriev I.V."/>
            <person name="Vagvolgyi C."/>
            <person name="Papp T."/>
            <person name="Martin F.M."/>
            <person name="Miettinen O."/>
            <person name="Hibbett D.S."/>
            <person name="Nagy L.G."/>
        </authorList>
    </citation>
    <scope>NUCLEOTIDE SEQUENCE [LARGE SCALE GENOMIC DNA]</scope>
    <source>
        <strain evidence="2 3">CBS 309.79</strain>
    </source>
</reference>
<feature type="non-terminal residue" evidence="2">
    <location>
        <position position="131"/>
    </location>
</feature>
<gene>
    <name evidence="2" type="ORF">BDV98DRAFT_473832</name>
</gene>
<evidence type="ECO:0000313" key="3">
    <source>
        <dbReference type="Proteomes" id="UP000305067"/>
    </source>
</evidence>
<evidence type="ECO:0000313" key="2">
    <source>
        <dbReference type="EMBL" id="TFK95678.1"/>
    </source>
</evidence>
<dbReference type="OrthoDB" id="6359816at2759"/>
<name>A0A5C3Q651_9AGAR</name>
<protein>
    <recommendedName>
        <fullName evidence="1">BTB domain-containing protein</fullName>
    </recommendedName>
</protein>
<dbReference type="EMBL" id="ML178877">
    <property type="protein sequence ID" value="TFK95678.1"/>
    <property type="molecule type" value="Genomic_DNA"/>
</dbReference>